<comment type="similarity">
    <text evidence="2">Belongs to the SMCO4 family.</text>
</comment>
<name>A0A8K0NXG1_LADFU</name>
<protein>
    <recommendedName>
        <fullName evidence="3">Single-pass membrane and coiled-coil domain-containing protein 4 homolog</fullName>
    </recommendedName>
</protein>
<dbReference type="EMBL" id="KZ308228">
    <property type="protein sequence ID" value="KAG8225183.1"/>
    <property type="molecule type" value="Genomic_DNA"/>
</dbReference>
<evidence type="ECO:0000256" key="5">
    <source>
        <dbReference type="ARBA" id="ARBA00022989"/>
    </source>
</evidence>
<keyword evidence="6" id="KW-0175">Coiled coil</keyword>
<evidence type="ECO:0000256" key="3">
    <source>
        <dbReference type="ARBA" id="ARBA00017028"/>
    </source>
</evidence>
<comment type="subcellular location">
    <subcellularLocation>
        <location evidence="1">Membrane</location>
        <topology evidence="1">Single-pass membrane protein</topology>
    </subcellularLocation>
</comment>
<evidence type="ECO:0000256" key="1">
    <source>
        <dbReference type="ARBA" id="ARBA00004167"/>
    </source>
</evidence>
<dbReference type="OrthoDB" id="10266771at2759"/>
<proteinExistence type="inferred from homology"/>
<reference evidence="10" key="2">
    <citation type="submission" date="2017-10" db="EMBL/GenBank/DDBJ databases">
        <title>Ladona fulva Genome sequencing and assembly.</title>
        <authorList>
            <person name="Murali S."/>
            <person name="Richards S."/>
            <person name="Bandaranaike D."/>
            <person name="Bellair M."/>
            <person name="Blankenburg K."/>
            <person name="Chao H."/>
            <person name="Dinh H."/>
            <person name="Doddapaneni H."/>
            <person name="Dugan-Rocha S."/>
            <person name="Elkadiri S."/>
            <person name="Gnanaolivu R."/>
            <person name="Hernandez B."/>
            <person name="Skinner E."/>
            <person name="Javaid M."/>
            <person name="Lee S."/>
            <person name="Li M."/>
            <person name="Ming W."/>
            <person name="Munidasa M."/>
            <person name="Muniz J."/>
            <person name="Nguyen L."/>
            <person name="Hughes D."/>
            <person name="Osuji N."/>
            <person name="Pu L.-L."/>
            <person name="Puazo M."/>
            <person name="Qu C."/>
            <person name="Quiroz J."/>
            <person name="Raj R."/>
            <person name="Weissenberger G."/>
            <person name="Xin Y."/>
            <person name="Zou X."/>
            <person name="Han Y."/>
            <person name="Worley K."/>
            <person name="Muzny D."/>
            <person name="Gibbs R."/>
        </authorList>
    </citation>
    <scope>NUCLEOTIDE SEQUENCE</scope>
    <source>
        <strain evidence="10">Sampled in the wild</strain>
    </source>
</reference>
<dbReference type="Pfam" id="PF15012">
    <property type="entry name" value="DUF4519"/>
    <property type="match status" value="1"/>
</dbReference>
<organism evidence="10 11">
    <name type="scientific">Ladona fulva</name>
    <name type="common">Scarce chaser dragonfly</name>
    <name type="synonym">Libellula fulva</name>
    <dbReference type="NCBI Taxonomy" id="123851"/>
    <lineage>
        <taxon>Eukaryota</taxon>
        <taxon>Metazoa</taxon>
        <taxon>Ecdysozoa</taxon>
        <taxon>Arthropoda</taxon>
        <taxon>Hexapoda</taxon>
        <taxon>Insecta</taxon>
        <taxon>Pterygota</taxon>
        <taxon>Palaeoptera</taxon>
        <taxon>Odonata</taxon>
        <taxon>Epiprocta</taxon>
        <taxon>Anisoptera</taxon>
        <taxon>Libelluloidea</taxon>
        <taxon>Libellulidae</taxon>
        <taxon>Ladona</taxon>
    </lineage>
</organism>
<dbReference type="InterPro" id="IPR027960">
    <property type="entry name" value="DUF4519"/>
</dbReference>
<feature type="compositionally biased region" description="Acidic residues" evidence="8">
    <location>
        <begin position="142"/>
        <end position="155"/>
    </location>
</feature>
<dbReference type="AlphaFoldDB" id="A0A8K0NXG1"/>
<evidence type="ECO:0000256" key="8">
    <source>
        <dbReference type="SAM" id="MobiDB-lite"/>
    </source>
</evidence>
<feature type="transmembrane region" description="Helical" evidence="9">
    <location>
        <begin position="28"/>
        <end position="46"/>
    </location>
</feature>
<evidence type="ECO:0000256" key="2">
    <source>
        <dbReference type="ARBA" id="ARBA00009202"/>
    </source>
</evidence>
<keyword evidence="4 9" id="KW-0812">Transmembrane</keyword>
<evidence type="ECO:0000256" key="9">
    <source>
        <dbReference type="SAM" id="Phobius"/>
    </source>
</evidence>
<keyword evidence="11" id="KW-1185">Reference proteome</keyword>
<evidence type="ECO:0000313" key="11">
    <source>
        <dbReference type="Proteomes" id="UP000792457"/>
    </source>
</evidence>
<evidence type="ECO:0000256" key="6">
    <source>
        <dbReference type="ARBA" id="ARBA00023054"/>
    </source>
</evidence>
<dbReference type="PANTHER" id="PTHR34644">
    <property type="entry name" value="SINGLE-PASS MEMBRANE AND COILED-COIL DOMAIN-CONTAINING PROTEIN 4"/>
    <property type="match status" value="1"/>
</dbReference>
<accession>A0A8K0NXG1</accession>
<keyword evidence="7 9" id="KW-0472">Membrane</keyword>
<dbReference type="Proteomes" id="UP000792457">
    <property type="component" value="Unassembled WGS sequence"/>
</dbReference>
<feature type="region of interest" description="Disordered" evidence="8">
    <location>
        <begin position="138"/>
        <end position="164"/>
    </location>
</feature>
<dbReference type="GO" id="GO:0016020">
    <property type="term" value="C:membrane"/>
    <property type="evidence" value="ECO:0007669"/>
    <property type="project" value="UniProtKB-SubCell"/>
</dbReference>
<evidence type="ECO:0000256" key="4">
    <source>
        <dbReference type="ARBA" id="ARBA00022692"/>
    </source>
</evidence>
<dbReference type="PANTHER" id="PTHR34644:SF2">
    <property type="entry name" value="SINGLE-PASS MEMBRANE AND COILED-COIL DOMAIN-CONTAINING PROTEIN 4"/>
    <property type="match status" value="1"/>
</dbReference>
<reference evidence="10" key="1">
    <citation type="submission" date="2013-04" db="EMBL/GenBank/DDBJ databases">
        <authorList>
            <person name="Qu J."/>
            <person name="Murali S.C."/>
            <person name="Bandaranaike D."/>
            <person name="Bellair M."/>
            <person name="Blankenburg K."/>
            <person name="Chao H."/>
            <person name="Dinh H."/>
            <person name="Doddapaneni H."/>
            <person name="Downs B."/>
            <person name="Dugan-Rocha S."/>
            <person name="Elkadiri S."/>
            <person name="Gnanaolivu R.D."/>
            <person name="Hernandez B."/>
            <person name="Javaid M."/>
            <person name="Jayaseelan J.C."/>
            <person name="Lee S."/>
            <person name="Li M."/>
            <person name="Ming W."/>
            <person name="Munidasa M."/>
            <person name="Muniz J."/>
            <person name="Nguyen L."/>
            <person name="Ongeri F."/>
            <person name="Osuji N."/>
            <person name="Pu L.-L."/>
            <person name="Puazo M."/>
            <person name="Qu C."/>
            <person name="Quiroz J."/>
            <person name="Raj R."/>
            <person name="Weissenberger G."/>
            <person name="Xin Y."/>
            <person name="Zou X."/>
            <person name="Han Y."/>
            <person name="Richards S."/>
            <person name="Worley K."/>
            <person name="Muzny D."/>
            <person name="Gibbs R."/>
        </authorList>
    </citation>
    <scope>NUCLEOTIDE SEQUENCE</scope>
    <source>
        <strain evidence="10">Sampled in the wild</strain>
    </source>
</reference>
<gene>
    <name evidence="10" type="ORF">J437_LFUL001310</name>
</gene>
<keyword evidence="5 9" id="KW-1133">Transmembrane helix</keyword>
<evidence type="ECO:0000313" key="10">
    <source>
        <dbReference type="EMBL" id="KAG8225183.1"/>
    </source>
</evidence>
<sequence>MRQLKGKVKETNKQKKERKKDFLDNKKRVFTVAIPAIVAVFLLIVASRRLNSVHFAFYAFLHKRNQYDHNEMRHIPEEPISELSVLESEMEILGREYCTFQLPVSYDILFSPLMTEESTGGRKLGVGEFVFVTAAGSPSLSEETDMDADEEEEETTPPNSSGVIERSLTLPAITTSVPAKSFFCCSFEGAYTIRALVGDGLETTTSPSSDKKGKPTSMKELNFNTCCKNTPIHNSH</sequence>
<comment type="caution">
    <text evidence="10">The sequence shown here is derived from an EMBL/GenBank/DDBJ whole genome shotgun (WGS) entry which is preliminary data.</text>
</comment>
<evidence type="ECO:0000256" key="7">
    <source>
        <dbReference type="ARBA" id="ARBA00023136"/>
    </source>
</evidence>